<organism evidence="7 8">
    <name type="scientific">Motilibacter rhizosphaerae</name>
    <dbReference type="NCBI Taxonomy" id="598652"/>
    <lineage>
        <taxon>Bacteria</taxon>
        <taxon>Bacillati</taxon>
        <taxon>Actinomycetota</taxon>
        <taxon>Actinomycetes</taxon>
        <taxon>Motilibacterales</taxon>
        <taxon>Motilibacteraceae</taxon>
        <taxon>Motilibacter</taxon>
    </lineage>
</organism>
<dbReference type="SUPFAM" id="SSF52743">
    <property type="entry name" value="Subtilisin-like"/>
    <property type="match status" value="1"/>
</dbReference>
<dbReference type="EMBL" id="SGXD01000001">
    <property type="protein sequence ID" value="RZS91045.1"/>
    <property type="molecule type" value="Genomic_DNA"/>
</dbReference>
<dbReference type="OrthoDB" id="5177045at2"/>
<evidence type="ECO:0000313" key="7">
    <source>
        <dbReference type="EMBL" id="RZS91045.1"/>
    </source>
</evidence>
<dbReference type="GO" id="GO:0004252">
    <property type="term" value="F:serine-type endopeptidase activity"/>
    <property type="evidence" value="ECO:0007669"/>
    <property type="project" value="UniProtKB-UniRule"/>
</dbReference>
<name>A0A4Q7NV64_9ACTN</name>
<accession>A0A4Q7NV64</accession>
<evidence type="ECO:0000313" key="8">
    <source>
        <dbReference type="Proteomes" id="UP000293638"/>
    </source>
</evidence>
<dbReference type="PRINTS" id="PR00723">
    <property type="entry name" value="SUBTILISIN"/>
</dbReference>
<evidence type="ECO:0000256" key="4">
    <source>
        <dbReference type="ARBA" id="ARBA00022825"/>
    </source>
</evidence>
<feature type="active site" description="Charge relay system" evidence="5">
    <location>
        <position position="329"/>
    </location>
</feature>
<feature type="domain" description="Peptidase S8/S53" evidence="6">
    <location>
        <begin position="121"/>
        <end position="346"/>
    </location>
</feature>
<dbReference type="PANTHER" id="PTHR43806">
    <property type="entry name" value="PEPTIDASE S8"/>
    <property type="match status" value="1"/>
</dbReference>
<dbReference type="AlphaFoldDB" id="A0A4Q7NV64"/>
<comment type="caution">
    <text evidence="7">The sequence shown here is derived from an EMBL/GenBank/DDBJ whole genome shotgun (WGS) entry which is preliminary data.</text>
</comment>
<sequence>MPAGAPPLDATPDQVVVATGHVAAVTAALEAIGAPAGRTEDAPELGLTLVDLERVQVDALGGLDAVLQALYARFDEQYGWVPTIGKNRVLERVIAHHKVGGGDEGDPVVVAASTWPSGAVGAGVRVAVGDTGIVPAPVLAGRFLAGEGSLLATAPEDLDAAAGHATFVAGLVLREAPGADLRVHRVLGDDGTADSWTVAREIVRLGRTGVDVLNLSLGCFTDDGRPPLVLATAVDRLPPHVLVVAAAGNHAEQFPKRPMWPAALDDVVAVGAVDSDGQSAPFSPDPALNPWVDVLAPGVDLLSTYLSGAVRTSGGEAEFDGFARWSGTSFAAALVTGRIAAAVGEHESPADAYRRLVAGAPTRAGVAWLG</sequence>
<dbReference type="InterPro" id="IPR000209">
    <property type="entry name" value="Peptidase_S8/S53_dom"/>
</dbReference>
<evidence type="ECO:0000256" key="1">
    <source>
        <dbReference type="ARBA" id="ARBA00011073"/>
    </source>
</evidence>
<dbReference type="Gene3D" id="3.40.50.200">
    <property type="entry name" value="Peptidase S8/S53 domain"/>
    <property type="match status" value="1"/>
</dbReference>
<comment type="similarity">
    <text evidence="1 5">Belongs to the peptidase S8 family.</text>
</comment>
<dbReference type="InterPro" id="IPR036852">
    <property type="entry name" value="Peptidase_S8/S53_dom_sf"/>
</dbReference>
<dbReference type="InterPro" id="IPR050131">
    <property type="entry name" value="Peptidase_S8_subtilisin-like"/>
</dbReference>
<dbReference type="Pfam" id="PF00082">
    <property type="entry name" value="Peptidase_S8"/>
    <property type="match status" value="1"/>
</dbReference>
<keyword evidence="2 5" id="KW-0645">Protease</keyword>
<dbReference type="InterPro" id="IPR015500">
    <property type="entry name" value="Peptidase_S8_subtilisin-rel"/>
</dbReference>
<evidence type="ECO:0000256" key="3">
    <source>
        <dbReference type="ARBA" id="ARBA00022801"/>
    </source>
</evidence>
<dbReference type="RefSeq" id="WP_130491159.1">
    <property type="nucleotide sequence ID" value="NZ_SGXD01000001.1"/>
</dbReference>
<keyword evidence="8" id="KW-1185">Reference proteome</keyword>
<reference evidence="7 8" key="1">
    <citation type="submission" date="2019-02" db="EMBL/GenBank/DDBJ databases">
        <title>Genomic Encyclopedia of Type Strains, Phase IV (KMG-IV): sequencing the most valuable type-strain genomes for metagenomic binning, comparative biology and taxonomic classification.</title>
        <authorList>
            <person name="Goeker M."/>
        </authorList>
    </citation>
    <scope>NUCLEOTIDE SEQUENCE [LARGE SCALE GENOMIC DNA]</scope>
    <source>
        <strain evidence="7 8">DSM 45622</strain>
    </source>
</reference>
<dbReference type="PROSITE" id="PS51892">
    <property type="entry name" value="SUBTILASE"/>
    <property type="match status" value="1"/>
</dbReference>
<feature type="active site" description="Charge relay system" evidence="5">
    <location>
        <position position="130"/>
    </location>
</feature>
<proteinExistence type="inferred from homology"/>
<dbReference type="PANTHER" id="PTHR43806:SF11">
    <property type="entry name" value="CEREVISIN-RELATED"/>
    <property type="match status" value="1"/>
</dbReference>
<evidence type="ECO:0000256" key="2">
    <source>
        <dbReference type="ARBA" id="ARBA00022670"/>
    </source>
</evidence>
<dbReference type="Proteomes" id="UP000293638">
    <property type="component" value="Unassembled WGS sequence"/>
</dbReference>
<feature type="active site" description="Charge relay system" evidence="5">
    <location>
        <position position="164"/>
    </location>
</feature>
<keyword evidence="4 5" id="KW-0720">Serine protease</keyword>
<protein>
    <submittedName>
        <fullName evidence="7">Subtilase family protein</fullName>
    </submittedName>
</protein>
<gene>
    <name evidence="7" type="ORF">EV189_0277</name>
</gene>
<keyword evidence="3 5" id="KW-0378">Hydrolase</keyword>
<evidence type="ECO:0000259" key="6">
    <source>
        <dbReference type="Pfam" id="PF00082"/>
    </source>
</evidence>
<evidence type="ECO:0000256" key="5">
    <source>
        <dbReference type="PROSITE-ProRule" id="PRU01240"/>
    </source>
</evidence>
<dbReference type="GO" id="GO:0006508">
    <property type="term" value="P:proteolysis"/>
    <property type="evidence" value="ECO:0007669"/>
    <property type="project" value="UniProtKB-KW"/>
</dbReference>